<keyword evidence="2" id="KW-0812">Transmembrane</keyword>
<evidence type="ECO:0000256" key="1">
    <source>
        <dbReference type="SAM" id="MobiDB-lite"/>
    </source>
</evidence>
<dbReference type="AlphaFoldDB" id="A0A652YP22"/>
<feature type="transmembrane region" description="Helical" evidence="2">
    <location>
        <begin position="73"/>
        <end position="97"/>
    </location>
</feature>
<comment type="caution">
    <text evidence="4">The sequence shown here is derived from an EMBL/GenBank/DDBJ whole genome shotgun (WGS) entry which is preliminary data.</text>
</comment>
<accession>A0A652YP22</accession>
<evidence type="ECO:0000313" key="4">
    <source>
        <dbReference type="EMBL" id="TYQ03865.1"/>
    </source>
</evidence>
<evidence type="ECO:0000256" key="2">
    <source>
        <dbReference type="SAM" id="Phobius"/>
    </source>
</evidence>
<feature type="transmembrane region" description="Helical" evidence="2">
    <location>
        <begin position="117"/>
        <end position="141"/>
    </location>
</feature>
<proteinExistence type="predicted"/>
<name>A0A652YP22_NOCGL</name>
<organism evidence="4">
    <name type="scientific">Nocardia globerula</name>
    <dbReference type="NCBI Taxonomy" id="1818"/>
    <lineage>
        <taxon>Bacteria</taxon>
        <taxon>Bacillati</taxon>
        <taxon>Actinomycetota</taxon>
        <taxon>Actinomycetes</taxon>
        <taxon>Mycobacteriales</taxon>
        <taxon>Nocardiaceae</taxon>
        <taxon>Nocardia</taxon>
    </lineage>
</organism>
<reference evidence="4" key="1">
    <citation type="submission" date="2019-07" db="EMBL/GenBank/DDBJ databases">
        <title>Genomic Encyclopedia of Type Strains, Phase IV (KMG-IV): sequencing the most valuable type-strain genomes for metagenomic binning, comparative biology and taxonomic classification.</title>
        <authorList>
            <person name="Goeker M."/>
        </authorList>
    </citation>
    <scope>NUCLEOTIDE SEQUENCE</scope>
    <source>
        <strain evidence="4">DSM 44596</strain>
    </source>
</reference>
<feature type="region of interest" description="Disordered" evidence="1">
    <location>
        <begin position="18"/>
        <end position="44"/>
    </location>
</feature>
<keyword evidence="2" id="KW-1133">Transmembrane helix</keyword>
<gene>
    <name evidence="4" type="ORF">FNL38_104234</name>
</gene>
<protein>
    <submittedName>
        <fullName evidence="4">Uncharacterized protein DUF4328</fullName>
    </submittedName>
</protein>
<evidence type="ECO:0000259" key="3">
    <source>
        <dbReference type="Pfam" id="PF14219"/>
    </source>
</evidence>
<feature type="transmembrane region" description="Helical" evidence="2">
    <location>
        <begin position="162"/>
        <end position="181"/>
    </location>
</feature>
<sequence>MPVRTDVYLPPSRRGFRWIARNPGEPRGVGDPNPPRTDPSTPRYDAVPTWGLTDVVDTSPAEESRADRMADRVGSLLTIAAVLYGLAVFAELGRYTILVYNQTRLVPQLLLRLSDAAVYFTQLGGLLTAVLAAVAAVCWLLRARRDLYAREKRADPRSRGEILVGCAVPVLNLVMPPVYLLELVRRDPRGSRLVKIWWGFWAFSGFLLVVNAYWRSRPGLQAMADGVLLSAFIALIAAVTAALLLAVIRRIEHKDWRGEPDTATRWVPVPRSVLENAVPEKAAAQ</sequence>
<dbReference type="InterPro" id="IPR025565">
    <property type="entry name" value="DUF4328"/>
</dbReference>
<dbReference type="Pfam" id="PF14219">
    <property type="entry name" value="DUF4328"/>
    <property type="match status" value="1"/>
</dbReference>
<dbReference type="EMBL" id="VNIQ01000004">
    <property type="protein sequence ID" value="TYQ03865.1"/>
    <property type="molecule type" value="Genomic_DNA"/>
</dbReference>
<feature type="transmembrane region" description="Helical" evidence="2">
    <location>
        <begin position="196"/>
        <end position="214"/>
    </location>
</feature>
<keyword evidence="2" id="KW-0472">Membrane</keyword>
<feature type="domain" description="DUF4328" evidence="3">
    <location>
        <begin position="104"/>
        <end position="252"/>
    </location>
</feature>
<feature type="transmembrane region" description="Helical" evidence="2">
    <location>
        <begin position="226"/>
        <end position="248"/>
    </location>
</feature>